<protein>
    <submittedName>
        <fullName evidence="3">Histidine kinase N-terminal 7TM domain-containing protein</fullName>
    </submittedName>
</protein>
<dbReference type="InterPro" id="IPR031621">
    <property type="entry name" value="HisKA_7TM"/>
</dbReference>
<accession>A0ABD5VBE7</accession>
<name>A0ABD5VBE7_9EURY</name>
<dbReference type="Proteomes" id="UP001596395">
    <property type="component" value="Unassembled WGS sequence"/>
</dbReference>
<feature type="transmembrane region" description="Helical" evidence="1">
    <location>
        <begin position="163"/>
        <end position="181"/>
    </location>
</feature>
<feature type="transmembrane region" description="Helical" evidence="1">
    <location>
        <begin position="219"/>
        <end position="238"/>
    </location>
</feature>
<evidence type="ECO:0000256" key="1">
    <source>
        <dbReference type="SAM" id="Phobius"/>
    </source>
</evidence>
<feature type="transmembrane region" description="Helical" evidence="1">
    <location>
        <begin position="99"/>
        <end position="117"/>
    </location>
</feature>
<feature type="transmembrane region" description="Helical" evidence="1">
    <location>
        <begin position="70"/>
        <end position="90"/>
    </location>
</feature>
<sequence length="350" mass="36825">MVSVTETYLILLIGSTPFILAALNKVLNNLHRRGSRPLAALLVGTLVWMLSALAVEVAPSFRVGLYANRIQYFGITVVPAAFLLFALAYVDREEFVNRYSVGLLSLEPLAAIALVWTNRSHDLWTAGGVVRKGATYVSDGAQVTCDAVICFGDSGQAFVAHTFYSYAILLAGAVLVLSRPLRSSAVPRGQAVSMAVAVFAPLAANALSLFVLPNGFPDLTPIAFGVSGVAIAVGLYRYSLVETDALTGAAGIDERDGGAVVVDDTSVADLNVEAAKVLGVDADTAVGAPVEEAFAGQSVLLDAHRDDPHSVADETVSDPISGETYEVTVETVEPDGTPRTGWVYGFETTE</sequence>
<feature type="transmembrane region" description="Helical" evidence="1">
    <location>
        <begin position="193"/>
        <end position="213"/>
    </location>
</feature>
<dbReference type="Pfam" id="PF16927">
    <property type="entry name" value="HisKA_7TM"/>
    <property type="match status" value="1"/>
</dbReference>
<proteinExistence type="predicted"/>
<keyword evidence="3" id="KW-0418">Kinase</keyword>
<keyword evidence="1" id="KW-1133">Transmembrane helix</keyword>
<keyword evidence="1" id="KW-0812">Transmembrane</keyword>
<gene>
    <name evidence="3" type="ORF">ACFQGB_08495</name>
</gene>
<dbReference type="GO" id="GO:0016301">
    <property type="term" value="F:kinase activity"/>
    <property type="evidence" value="ECO:0007669"/>
    <property type="project" value="UniProtKB-KW"/>
</dbReference>
<evidence type="ECO:0000259" key="2">
    <source>
        <dbReference type="Pfam" id="PF16927"/>
    </source>
</evidence>
<feature type="domain" description="Histidine kinase N-terminal 7TM region" evidence="2">
    <location>
        <begin position="18"/>
        <end position="242"/>
    </location>
</feature>
<feature type="transmembrane region" description="Helical" evidence="1">
    <location>
        <begin position="38"/>
        <end position="58"/>
    </location>
</feature>
<reference evidence="3 4" key="1">
    <citation type="journal article" date="2019" name="Int. J. Syst. Evol. Microbiol.">
        <title>The Global Catalogue of Microorganisms (GCM) 10K type strain sequencing project: providing services to taxonomists for standard genome sequencing and annotation.</title>
        <authorList>
            <consortium name="The Broad Institute Genomics Platform"/>
            <consortium name="The Broad Institute Genome Sequencing Center for Infectious Disease"/>
            <person name="Wu L."/>
            <person name="Ma J."/>
        </authorList>
    </citation>
    <scope>NUCLEOTIDE SEQUENCE [LARGE SCALE GENOMIC DNA]</scope>
    <source>
        <strain evidence="3 4">GX26</strain>
    </source>
</reference>
<dbReference type="RefSeq" id="WP_336349882.1">
    <property type="nucleotide sequence ID" value="NZ_JAZAQL010000002.1"/>
</dbReference>
<dbReference type="EMBL" id="JBHSXN010000002">
    <property type="protein sequence ID" value="MFC6952900.1"/>
    <property type="molecule type" value="Genomic_DNA"/>
</dbReference>
<keyword evidence="4" id="KW-1185">Reference proteome</keyword>
<keyword evidence="3" id="KW-0808">Transferase</keyword>
<evidence type="ECO:0000313" key="3">
    <source>
        <dbReference type="EMBL" id="MFC6952900.1"/>
    </source>
</evidence>
<comment type="caution">
    <text evidence="3">The sequence shown here is derived from an EMBL/GenBank/DDBJ whole genome shotgun (WGS) entry which is preliminary data.</text>
</comment>
<organism evidence="3 4">
    <name type="scientific">Halorubellus litoreus</name>
    <dbReference type="NCBI Taxonomy" id="755308"/>
    <lineage>
        <taxon>Archaea</taxon>
        <taxon>Methanobacteriati</taxon>
        <taxon>Methanobacteriota</taxon>
        <taxon>Stenosarchaea group</taxon>
        <taxon>Halobacteria</taxon>
        <taxon>Halobacteriales</taxon>
        <taxon>Halorubellaceae</taxon>
        <taxon>Halorubellus</taxon>
    </lineage>
</organism>
<evidence type="ECO:0000313" key="4">
    <source>
        <dbReference type="Proteomes" id="UP001596395"/>
    </source>
</evidence>
<feature type="transmembrane region" description="Helical" evidence="1">
    <location>
        <begin position="6"/>
        <end position="26"/>
    </location>
</feature>
<dbReference type="AlphaFoldDB" id="A0ABD5VBE7"/>
<keyword evidence="1" id="KW-0472">Membrane</keyword>